<dbReference type="Pfam" id="PF05159">
    <property type="entry name" value="Capsule_synth"/>
    <property type="match status" value="1"/>
</dbReference>
<protein>
    <submittedName>
        <fullName evidence="1">Capsular polysaccharide biosynthesis protein</fullName>
    </submittedName>
</protein>
<dbReference type="OrthoDB" id="9794206at2"/>
<dbReference type="InterPro" id="IPR043148">
    <property type="entry name" value="TagF_C"/>
</dbReference>
<dbReference type="Gene3D" id="3.40.50.12580">
    <property type="match status" value="1"/>
</dbReference>
<comment type="caution">
    <text evidence="1">The sequence shown here is derived from an EMBL/GenBank/DDBJ whole genome shotgun (WGS) entry which is preliminary data.</text>
</comment>
<reference evidence="1 2" key="1">
    <citation type="submission" date="2018-06" db="EMBL/GenBank/DDBJ databases">
        <title>Genomic Encyclopedia of Type Strains, Phase IV (KMG-IV): sequencing the most valuable type-strain genomes for metagenomic binning, comparative biology and taxonomic classification.</title>
        <authorList>
            <person name="Goeker M."/>
        </authorList>
    </citation>
    <scope>NUCLEOTIDE SEQUENCE [LARGE SCALE GENOMIC DNA]</scope>
    <source>
        <strain evidence="1 2">DSM 24032</strain>
    </source>
</reference>
<gene>
    <name evidence="1" type="ORF">DFR28_103323</name>
</gene>
<name>A0A395JL32_9GAMM</name>
<dbReference type="RefSeq" id="WP_113954878.1">
    <property type="nucleotide sequence ID" value="NZ_QNRT01000003.1"/>
</dbReference>
<dbReference type="EMBL" id="QNRT01000003">
    <property type="protein sequence ID" value="RBP49891.1"/>
    <property type="molecule type" value="Genomic_DNA"/>
</dbReference>
<dbReference type="InParanoid" id="A0A395JL32"/>
<keyword evidence="2" id="KW-1185">Reference proteome</keyword>
<dbReference type="AlphaFoldDB" id="A0A395JL32"/>
<dbReference type="GO" id="GO:0015774">
    <property type="term" value="P:polysaccharide transport"/>
    <property type="evidence" value="ECO:0007669"/>
    <property type="project" value="InterPro"/>
</dbReference>
<dbReference type="GO" id="GO:0000271">
    <property type="term" value="P:polysaccharide biosynthetic process"/>
    <property type="evidence" value="ECO:0007669"/>
    <property type="project" value="InterPro"/>
</dbReference>
<accession>A0A395JL32</accession>
<sequence length="450" mass="51907">MKKVLILLGDCPGQYVPLMHKIASQLISDGVEVVFAATSPFYERFTNTNCGEVAPIYYLSDYLNNEFDAETLASIEIDYWTAYPTFIRDNYFYGRHRSSWDEYKKIVMFFDEIFAGNRFDVVVSEPPSNSFLYIGYSKAKQVGAEFIGFMPARVEAHVNIFQDPYGEKLLTNSSEVIGASVDYTKPPDYLKPRKGELAFLKTIHRLIRSFNLISLKSHETGKTFLHQLRAYYKKYIWRRIRYRWVSLSDVFVDDIQSPDTINVLFPMHLRPESSTSVLSRYYEYDLELLKNIAFSLPSNARLIVKEHKQALGTRDISFYRYVASLPNTYLLNPNFDLKPNINRFDALVTLTSTAGFEALCAGVPVLQMGRTFYSNYDGVVLVDSFAKLESALRGLEKKLLKPNPQVMHHYMSKCFPGHFNYMHDEVLSDQNVQRLLFPIYSVLKLTGELN</sequence>
<organism evidence="1 2">
    <name type="scientific">Arenicella xantha</name>
    <dbReference type="NCBI Taxonomy" id="644221"/>
    <lineage>
        <taxon>Bacteria</taxon>
        <taxon>Pseudomonadati</taxon>
        <taxon>Pseudomonadota</taxon>
        <taxon>Gammaproteobacteria</taxon>
        <taxon>Arenicellales</taxon>
        <taxon>Arenicellaceae</taxon>
        <taxon>Arenicella</taxon>
    </lineage>
</organism>
<evidence type="ECO:0000313" key="2">
    <source>
        <dbReference type="Proteomes" id="UP000253083"/>
    </source>
</evidence>
<proteinExistence type="predicted"/>
<dbReference type="InterPro" id="IPR007833">
    <property type="entry name" value="Capsule_polysaccharide_synth"/>
</dbReference>
<dbReference type="Proteomes" id="UP000253083">
    <property type="component" value="Unassembled WGS sequence"/>
</dbReference>
<evidence type="ECO:0000313" key="1">
    <source>
        <dbReference type="EMBL" id="RBP49891.1"/>
    </source>
</evidence>